<dbReference type="Proteomes" id="UP000244450">
    <property type="component" value="Unassembled WGS sequence"/>
</dbReference>
<dbReference type="AlphaFoldDB" id="A0A2T7BEN5"/>
<feature type="chain" id="PRO_5015644256" evidence="1">
    <location>
        <begin position="24"/>
        <end position="143"/>
    </location>
</feature>
<dbReference type="RefSeq" id="WP_108686588.1">
    <property type="nucleotide sequence ID" value="NZ_QCYK01000002.1"/>
</dbReference>
<protein>
    <submittedName>
        <fullName evidence="2">Uncharacterized protein</fullName>
    </submittedName>
</protein>
<accession>A0A2T7BEN5</accession>
<keyword evidence="3" id="KW-1185">Reference proteome</keyword>
<organism evidence="2 3">
    <name type="scientific">Chitinophaga parva</name>
    <dbReference type="NCBI Taxonomy" id="2169414"/>
    <lineage>
        <taxon>Bacteria</taxon>
        <taxon>Pseudomonadati</taxon>
        <taxon>Bacteroidota</taxon>
        <taxon>Chitinophagia</taxon>
        <taxon>Chitinophagales</taxon>
        <taxon>Chitinophagaceae</taxon>
        <taxon>Chitinophaga</taxon>
    </lineage>
</organism>
<name>A0A2T7BEN5_9BACT</name>
<comment type="caution">
    <text evidence="2">The sequence shown here is derived from an EMBL/GenBank/DDBJ whole genome shotgun (WGS) entry which is preliminary data.</text>
</comment>
<sequence length="143" mass="15542">MNLSKLFSLLALFVVGAFCSAGAQIITPKGEGGYYFNYGETPLHDPLQIVTDENSYTIVTVPGTADAAMHPEYYVVTVGVGFPTTVPLNLTSMVTHNENDDTIVEYTGTCGSSFVYILLRRYHATLDVSLQIEFSQEPGHPGN</sequence>
<keyword evidence="1" id="KW-0732">Signal</keyword>
<reference evidence="2 3" key="1">
    <citation type="submission" date="2018-04" db="EMBL/GenBank/DDBJ databases">
        <title>Chitinophaga fuyangensis sp. nov., isolated from soil in a chemical factory.</title>
        <authorList>
            <person name="Chen K."/>
        </authorList>
    </citation>
    <scope>NUCLEOTIDE SEQUENCE [LARGE SCALE GENOMIC DNA]</scope>
    <source>
        <strain evidence="2 3">LY-1</strain>
    </source>
</reference>
<feature type="signal peptide" evidence="1">
    <location>
        <begin position="1"/>
        <end position="23"/>
    </location>
</feature>
<gene>
    <name evidence="2" type="ORF">DCC81_10420</name>
</gene>
<dbReference type="EMBL" id="QCYK01000002">
    <property type="protein sequence ID" value="PUZ24747.1"/>
    <property type="molecule type" value="Genomic_DNA"/>
</dbReference>
<evidence type="ECO:0000256" key="1">
    <source>
        <dbReference type="SAM" id="SignalP"/>
    </source>
</evidence>
<evidence type="ECO:0000313" key="3">
    <source>
        <dbReference type="Proteomes" id="UP000244450"/>
    </source>
</evidence>
<evidence type="ECO:0000313" key="2">
    <source>
        <dbReference type="EMBL" id="PUZ24747.1"/>
    </source>
</evidence>
<proteinExistence type="predicted"/>